<evidence type="ECO:0000313" key="8">
    <source>
        <dbReference type="Proteomes" id="UP000694700"/>
    </source>
</evidence>
<dbReference type="GO" id="GO:0005886">
    <property type="term" value="C:plasma membrane"/>
    <property type="evidence" value="ECO:0007669"/>
    <property type="project" value="UniProtKB-ARBA"/>
</dbReference>
<dbReference type="InterPro" id="IPR007225">
    <property type="entry name" value="EXOC6/Sec15"/>
</dbReference>
<gene>
    <name evidence="7" type="primary">exoc6b</name>
</gene>
<evidence type="ECO:0000313" key="7">
    <source>
        <dbReference type="Ensembl" id="ENSCCRP00015097987.1"/>
    </source>
</evidence>
<dbReference type="Pfam" id="PF04091">
    <property type="entry name" value="Sec15_C"/>
    <property type="match status" value="1"/>
</dbReference>
<evidence type="ECO:0000256" key="4">
    <source>
        <dbReference type="PIRNR" id="PIRNR025007"/>
    </source>
</evidence>
<protein>
    <recommendedName>
        <fullName evidence="4">Exocyst complex component</fullName>
    </recommendedName>
</protein>
<dbReference type="InterPro" id="IPR048359">
    <property type="entry name" value="EXOC6_Sec15_N"/>
</dbReference>
<feature type="domain" description="Exocyst complex subunit EXOC6/Sec15 C-terminal" evidence="5">
    <location>
        <begin position="388"/>
        <end position="737"/>
    </location>
</feature>
<evidence type="ECO:0000259" key="6">
    <source>
        <dbReference type="Pfam" id="PF20651"/>
    </source>
</evidence>
<dbReference type="InterPro" id="IPR046361">
    <property type="entry name" value="EXOC6/Sec15_C"/>
</dbReference>
<keyword evidence="3 4" id="KW-0268">Exocytosis</keyword>
<dbReference type="AlphaFoldDB" id="A0A8C1ZZY9"/>
<proteinExistence type="inferred from homology"/>
<dbReference type="Pfam" id="PF20651">
    <property type="entry name" value="EXOC6_Sec15_N"/>
    <property type="match status" value="1"/>
</dbReference>
<organism evidence="7 8">
    <name type="scientific">Cyprinus carpio</name>
    <name type="common">Common carp</name>
    <dbReference type="NCBI Taxonomy" id="7962"/>
    <lineage>
        <taxon>Eukaryota</taxon>
        <taxon>Metazoa</taxon>
        <taxon>Chordata</taxon>
        <taxon>Craniata</taxon>
        <taxon>Vertebrata</taxon>
        <taxon>Euteleostomi</taxon>
        <taxon>Actinopterygii</taxon>
        <taxon>Neopterygii</taxon>
        <taxon>Teleostei</taxon>
        <taxon>Ostariophysi</taxon>
        <taxon>Cypriniformes</taxon>
        <taxon>Cyprinidae</taxon>
        <taxon>Cyprininae</taxon>
        <taxon>Cyprinus</taxon>
    </lineage>
</organism>
<dbReference type="PANTHER" id="PTHR12702">
    <property type="entry name" value="SEC15"/>
    <property type="match status" value="1"/>
</dbReference>
<feature type="domain" description="Exocyst complex component EXOC6/Sec15 N-terminal" evidence="6">
    <location>
        <begin position="44"/>
        <end position="220"/>
    </location>
</feature>
<comment type="function">
    <text evidence="4">Component of the exocyst complex involved in the docking of exocytic vesicles with fusion sites on the plasma membrane.</text>
</comment>
<dbReference type="Gene3D" id="1.20.58.670">
    <property type="entry name" value="Dsl1p vesicle tethering complex, Tip20p subunit, domain D"/>
    <property type="match status" value="1"/>
</dbReference>
<dbReference type="PIRSF" id="PIRSF025007">
    <property type="entry name" value="Sec15"/>
    <property type="match status" value="1"/>
</dbReference>
<name>A0A8C1ZZY9_CYPCA</name>
<evidence type="ECO:0000256" key="2">
    <source>
        <dbReference type="ARBA" id="ARBA00022448"/>
    </source>
</evidence>
<keyword evidence="2 4" id="KW-0813">Transport</keyword>
<evidence type="ECO:0000256" key="1">
    <source>
        <dbReference type="ARBA" id="ARBA00007944"/>
    </source>
</evidence>
<reference evidence="7" key="1">
    <citation type="submission" date="2025-08" db="UniProtKB">
        <authorList>
            <consortium name="Ensembl"/>
        </authorList>
    </citation>
    <scope>IDENTIFICATION</scope>
</reference>
<dbReference type="GO" id="GO:0090522">
    <property type="term" value="P:vesicle tethering involved in exocytosis"/>
    <property type="evidence" value="ECO:0007669"/>
    <property type="project" value="UniProtKB-UniRule"/>
</dbReference>
<dbReference type="FunFam" id="1.10.357.30:FF:000001">
    <property type="entry name" value="Exocyst complex component"/>
    <property type="match status" value="1"/>
</dbReference>
<evidence type="ECO:0000256" key="3">
    <source>
        <dbReference type="ARBA" id="ARBA00022483"/>
    </source>
</evidence>
<accession>A0A8C1ZZY9</accession>
<dbReference type="Proteomes" id="UP000694700">
    <property type="component" value="Unplaced"/>
</dbReference>
<dbReference type="Ensembl" id="ENSCCRT00015101176.1">
    <property type="protein sequence ID" value="ENSCCRP00015097987.1"/>
    <property type="gene ID" value="ENSCCRG00015037818.1"/>
</dbReference>
<dbReference type="InterPro" id="IPR042045">
    <property type="entry name" value="EXOC6/Sec15_C_dom1"/>
</dbReference>
<dbReference type="GO" id="GO:0006886">
    <property type="term" value="P:intracellular protein transport"/>
    <property type="evidence" value="ECO:0007669"/>
    <property type="project" value="InterPro"/>
</dbReference>
<dbReference type="Gene3D" id="1.10.357.30">
    <property type="entry name" value="Exocyst complex subunit Sec15 C-terminal domain, N-terminal subdomain"/>
    <property type="match status" value="1"/>
</dbReference>
<dbReference type="InterPro" id="IPR042044">
    <property type="entry name" value="EXOC6PINT-1/Sec15/Tip20_C_dom2"/>
</dbReference>
<sequence>MASAETAAEHERILREIESTDTNCIGPTLRSVYDGQEHGLFMDKLEGRIRNHDREIEKMCNHHFQGFVDSITELLKVRGEAQKLKCQVTETNQKLQNDGKEVCLLTSMDELRQCRLQQRNIATTIDKLTHCLPGTNISPSICAIISDPAVFSPRYYPALRTLEQLEESCLPQAGSYRFCGIMSENIPRLRTHIRDVSMSDLKDFLESIRKHSDKIGETAMKQSRSVTTVKTIKLSSRVMCLSLTHIILQIPGAQDLVDFSPVYRCLHIYTVLGARDTFENYYRKQRRKQARLVLQPHSNMHETLEGYRRYFNQIVGFFVVEDHILHTTQGLVNRAYVEELWELALSKTIAALRTHSSYCTDPDLILDLKNLIVLFADTLQGYGFPVNQLFDMLLEMRDQYGEILLKKWNQSFRQILDQDNYSPIPVASPEEYQRIAGQFPFQDPELDKMPFPKKLPFSEFVPKVYSQLKEFIYACLKYSEDLHLSSTEIDDMIRKSTNLLLTRTLSHCLQYAIKKKNVGLAELVQIIINTTHLEQSCHYLEEFISNITNVPPDTINATKLYGTSTFKDARHAAEEEIYTNLNQKIDQFLQLADYDWTAAQGGAQASDYLSDLIAFLCSTFAVFTHLPGKVAQTACMSACKHLSTSLLQLLLEGDVRQVSMGALQQFNVDVKECERFARAGPVPGFQGDTLLLAFIDLRQLLDLFTQWDWSTYLADYGRPTCKYLRVNPQTALTLLEKMKDTSRKNNMFAQFRKNERDKQKLIDTVVKQLRNLIATNQA</sequence>
<dbReference type="FunFam" id="1.20.58.670:FF:000001">
    <property type="entry name" value="Exocyst complex component"/>
    <property type="match status" value="1"/>
</dbReference>
<dbReference type="GO" id="GO:0006893">
    <property type="term" value="P:Golgi to plasma membrane transport"/>
    <property type="evidence" value="ECO:0007669"/>
    <property type="project" value="TreeGrafter"/>
</dbReference>
<dbReference type="GO" id="GO:0000145">
    <property type="term" value="C:exocyst"/>
    <property type="evidence" value="ECO:0007669"/>
    <property type="project" value="UniProtKB-UniRule"/>
</dbReference>
<comment type="similarity">
    <text evidence="1 4">Belongs to the SEC15 family.</text>
</comment>
<dbReference type="PANTHER" id="PTHR12702:SF3">
    <property type="entry name" value="EXOCYST COMPLEX COMPONENT 6B"/>
    <property type="match status" value="1"/>
</dbReference>
<evidence type="ECO:0000259" key="5">
    <source>
        <dbReference type="Pfam" id="PF04091"/>
    </source>
</evidence>